<dbReference type="GO" id="GO:0006508">
    <property type="term" value="P:proteolysis"/>
    <property type="evidence" value="ECO:0007669"/>
    <property type="project" value="UniProtKB-KW"/>
</dbReference>
<dbReference type="Proteomes" id="UP000198802">
    <property type="component" value="Unassembled WGS sequence"/>
</dbReference>
<dbReference type="PANTHER" id="PTHR34978">
    <property type="entry name" value="POSSIBLE SENSOR-TRANSDUCER PROTEIN BLAR"/>
    <property type="match status" value="1"/>
</dbReference>
<dbReference type="Gene3D" id="3.30.2010.10">
    <property type="entry name" value="Metalloproteases ('zincins'), catalytic domain"/>
    <property type="match status" value="1"/>
</dbReference>
<dbReference type="Pfam" id="PF01435">
    <property type="entry name" value="Peptidase_M48"/>
    <property type="match status" value="1"/>
</dbReference>
<accession>A0A0S4QK95</accession>
<evidence type="ECO:0000256" key="3">
    <source>
        <dbReference type="ARBA" id="ARBA00022801"/>
    </source>
</evidence>
<gene>
    <name evidence="9" type="ORF">Ga0074812_105137</name>
</gene>
<comment type="similarity">
    <text evidence="6">Belongs to the peptidase M48 family.</text>
</comment>
<dbReference type="AlphaFoldDB" id="A0A0S4QK95"/>
<comment type="cofactor">
    <cofactor evidence="6">
        <name>Zn(2+)</name>
        <dbReference type="ChEBI" id="CHEBI:29105"/>
    </cofactor>
    <text evidence="6">Binds 1 zinc ion per subunit.</text>
</comment>
<evidence type="ECO:0000259" key="8">
    <source>
        <dbReference type="Pfam" id="PF01435"/>
    </source>
</evidence>
<dbReference type="CDD" id="cd07326">
    <property type="entry name" value="M56_BlaR1_MecR1_like"/>
    <property type="match status" value="1"/>
</dbReference>
<keyword evidence="7" id="KW-0472">Membrane</keyword>
<evidence type="ECO:0000256" key="2">
    <source>
        <dbReference type="ARBA" id="ARBA00022723"/>
    </source>
</evidence>
<dbReference type="GO" id="GO:0046872">
    <property type="term" value="F:metal ion binding"/>
    <property type="evidence" value="ECO:0007669"/>
    <property type="project" value="UniProtKB-KW"/>
</dbReference>
<dbReference type="InterPro" id="IPR001915">
    <property type="entry name" value="Peptidase_M48"/>
</dbReference>
<dbReference type="PANTHER" id="PTHR34978:SF3">
    <property type="entry name" value="SLR0241 PROTEIN"/>
    <property type="match status" value="1"/>
</dbReference>
<evidence type="ECO:0000256" key="1">
    <source>
        <dbReference type="ARBA" id="ARBA00022670"/>
    </source>
</evidence>
<evidence type="ECO:0000313" key="10">
    <source>
        <dbReference type="Proteomes" id="UP000198802"/>
    </source>
</evidence>
<reference evidence="10" key="1">
    <citation type="submission" date="2015-11" db="EMBL/GenBank/DDBJ databases">
        <authorList>
            <person name="Varghese N."/>
        </authorList>
    </citation>
    <scope>NUCLEOTIDE SEQUENCE [LARGE SCALE GENOMIC DNA]</scope>
    <source>
        <strain evidence="10">DSM 45899</strain>
    </source>
</reference>
<proteinExistence type="inferred from homology"/>
<protein>
    <submittedName>
        <fullName evidence="9">Peptidase family M48</fullName>
    </submittedName>
</protein>
<keyword evidence="3 6" id="KW-0378">Hydrolase</keyword>
<evidence type="ECO:0000313" key="9">
    <source>
        <dbReference type="EMBL" id="CUU55487.1"/>
    </source>
</evidence>
<evidence type="ECO:0000256" key="6">
    <source>
        <dbReference type="RuleBase" id="RU003983"/>
    </source>
</evidence>
<dbReference type="RefSeq" id="WP_091274068.1">
    <property type="nucleotide sequence ID" value="NZ_FAOZ01000005.1"/>
</dbReference>
<keyword evidence="7" id="KW-0812">Transmembrane</keyword>
<keyword evidence="1 6" id="KW-0645">Protease</keyword>
<keyword evidence="5 6" id="KW-0482">Metalloprotease</keyword>
<feature type="transmembrane region" description="Helical" evidence="7">
    <location>
        <begin position="83"/>
        <end position="103"/>
    </location>
</feature>
<evidence type="ECO:0000256" key="7">
    <source>
        <dbReference type="SAM" id="Phobius"/>
    </source>
</evidence>
<dbReference type="EMBL" id="FAOZ01000005">
    <property type="protein sequence ID" value="CUU55487.1"/>
    <property type="molecule type" value="Genomic_DNA"/>
</dbReference>
<dbReference type="InterPro" id="IPR052173">
    <property type="entry name" value="Beta-lactam_resp_regulator"/>
</dbReference>
<sequence length="307" mass="31938">MTRIAVVFGLIMIPIVVGLVGGLAAPRAARLLPPAAATVLLTTFAVTVSLGTETGLSYSAYLSTVAVFPAAHPSDWSIPVLRAMLPVPSIVGLAVGALALVLLGRAGVHLIRVVMAARRTTAAVRAFPAVGELAVVADDDAHAYAVPGRHRRVVVSTGMLRLLSGPQRRALLAHEQAHLRHHHHRYAQLTRLAAAASPPAAMVTRAVDHAIERWADAAAVRAVGDPSTVAQALGLAALARPAVPPHLLGAAHDHVVDRVQDLLEPPARRTWAGVLLTVATLVCWASTVAVVLYLHGIVEVSEAATGG</sequence>
<name>A0A0S4QK95_9ACTN</name>
<dbReference type="GO" id="GO:0004222">
    <property type="term" value="F:metalloendopeptidase activity"/>
    <property type="evidence" value="ECO:0007669"/>
    <property type="project" value="InterPro"/>
</dbReference>
<organism evidence="9 10">
    <name type="scientific">Parafrankia irregularis</name>
    <dbReference type="NCBI Taxonomy" id="795642"/>
    <lineage>
        <taxon>Bacteria</taxon>
        <taxon>Bacillati</taxon>
        <taxon>Actinomycetota</taxon>
        <taxon>Actinomycetes</taxon>
        <taxon>Frankiales</taxon>
        <taxon>Frankiaceae</taxon>
        <taxon>Parafrankia</taxon>
    </lineage>
</organism>
<evidence type="ECO:0000256" key="5">
    <source>
        <dbReference type="ARBA" id="ARBA00023049"/>
    </source>
</evidence>
<keyword evidence="4 6" id="KW-0862">Zinc</keyword>
<feature type="transmembrane region" description="Helical" evidence="7">
    <location>
        <begin position="271"/>
        <end position="294"/>
    </location>
</feature>
<keyword evidence="2" id="KW-0479">Metal-binding</keyword>
<keyword evidence="7" id="KW-1133">Transmembrane helix</keyword>
<feature type="domain" description="Peptidase M48" evidence="8">
    <location>
        <begin position="125"/>
        <end position="189"/>
    </location>
</feature>
<feature type="transmembrane region" description="Helical" evidence="7">
    <location>
        <begin position="31"/>
        <end position="52"/>
    </location>
</feature>
<evidence type="ECO:0000256" key="4">
    <source>
        <dbReference type="ARBA" id="ARBA00022833"/>
    </source>
</evidence>
<feature type="transmembrane region" description="Helical" evidence="7">
    <location>
        <begin position="6"/>
        <end position="24"/>
    </location>
</feature>
<keyword evidence="10" id="KW-1185">Reference proteome</keyword>